<sequence>MRGREPQGPRARGAQLRPELAAGYAGLEAEIGHRFSNDLSMAGVITAAKQASPVSWSVPGSVDSE</sequence>
<protein>
    <submittedName>
        <fullName evidence="1">Uncharacterized protein</fullName>
    </submittedName>
</protein>
<comment type="caution">
    <text evidence="1">The sequence shown here is derived from an EMBL/GenBank/DDBJ whole genome shotgun (WGS) entry which is preliminary data.</text>
</comment>
<dbReference type="EMBL" id="JBHRWK010000109">
    <property type="protein sequence ID" value="MFC3456033.1"/>
    <property type="molecule type" value="Genomic_DNA"/>
</dbReference>
<dbReference type="RefSeq" id="WP_378247020.1">
    <property type="nucleotide sequence ID" value="NZ_JBHRWK010000109.1"/>
</dbReference>
<gene>
    <name evidence="1" type="ORF">ACFOSH_41935</name>
</gene>
<keyword evidence="2" id="KW-1185">Reference proteome</keyword>
<dbReference type="Proteomes" id="UP001595645">
    <property type="component" value="Unassembled WGS sequence"/>
</dbReference>
<organism evidence="1 2">
    <name type="scientific">Amycolatopsis speibonae</name>
    <dbReference type="NCBI Taxonomy" id="1450224"/>
    <lineage>
        <taxon>Bacteria</taxon>
        <taxon>Bacillati</taxon>
        <taxon>Actinomycetota</taxon>
        <taxon>Actinomycetes</taxon>
        <taxon>Pseudonocardiales</taxon>
        <taxon>Pseudonocardiaceae</taxon>
        <taxon>Amycolatopsis</taxon>
    </lineage>
</organism>
<proteinExistence type="predicted"/>
<name>A0ABV7PD63_9PSEU</name>
<evidence type="ECO:0000313" key="1">
    <source>
        <dbReference type="EMBL" id="MFC3456033.1"/>
    </source>
</evidence>
<evidence type="ECO:0000313" key="2">
    <source>
        <dbReference type="Proteomes" id="UP001595645"/>
    </source>
</evidence>
<accession>A0ABV7PD63</accession>
<reference evidence="2" key="1">
    <citation type="journal article" date="2019" name="Int. J. Syst. Evol. Microbiol.">
        <title>The Global Catalogue of Microorganisms (GCM) 10K type strain sequencing project: providing services to taxonomists for standard genome sequencing and annotation.</title>
        <authorList>
            <consortium name="The Broad Institute Genomics Platform"/>
            <consortium name="The Broad Institute Genome Sequencing Center for Infectious Disease"/>
            <person name="Wu L."/>
            <person name="Ma J."/>
        </authorList>
    </citation>
    <scope>NUCLEOTIDE SEQUENCE [LARGE SCALE GENOMIC DNA]</scope>
    <source>
        <strain evidence="2">CGMCC 4.7676</strain>
    </source>
</reference>